<gene>
    <name evidence="2" type="ORF">EDF62_2194</name>
</gene>
<name>A0A4R6RZ67_9MICO</name>
<evidence type="ECO:0000313" key="2">
    <source>
        <dbReference type="EMBL" id="TDP91576.1"/>
    </source>
</evidence>
<evidence type="ECO:0000256" key="1">
    <source>
        <dbReference type="SAM" id="SignalP"/>
    </source>
</evidence>
<dbReference type="EMBL" id="SNYA01000005">
    <property type="protein sequence ID" value="TDP91576.1"/>
    <property type="molecule type" value="Genomic_DNA"/>
</dbReference>
<feature type="signal peptide" evidence="1">
    <location>
        <begin position="1"/>
        <end position="24"/>
    </location>
</feature>
<protein>
    <submittedName>
        <fullName evidence="2">Uncharacterized protein</fullName>
    </submittedName>
</protein>
<dbReference type="Proteomes" id="UP000295601">
    <property type="component" value="Unassembled WGS sequence"/>
</dbReference>
<keyword evidence="1" id="KW-0732">Signal</keyword>
<reference evidence="2 3" key="1">
    <citation type="submission" date="2019-03" db="EMBL/GenBank/DDBJ databases">
        <title>Genomic analyses of the natural microbiome of Caenorhabditis elegans.</title>
        <authorList>
            <person name="Samuel B."/>
        </authorList>
    </citation>
    <scope>NUCLEOTIDE SEQUENCE [LARGE SCALE GENOMIC DNA]</scope>
    <source>
        <strain evidence="2 3">JUb18</strain>
    </source>
</reference>
<dbReference type="OrthoDB" id="4800194at2"/>
<feature type="chain" id="PRO_5020855477" evidence="1">
    <location>
        <begin position="25"/>
        <end position="316"/>
    </location>
</feature>
<comment type="caution">
    <text evidence="2">The sequence shown here is derived from an EMBL/GenBank/DDBJ whole genome shotgun (WGS) entry which is preliminary data.</text>
</comment>
<organism evidence="2 3">
    <name type="scientific">Leucobacter luti</name>
    <dbReference type="NCBI Taxonomy" id="340320"/>
    <lineage>
        <taxon>Bacteria</taxon>
        <taxon>Bacillati</taxon>
        <taxon>Actinomycetota</taxon>
        <taxon>Actinomycetes</taxon>
        <taxon>Micrococcales</taxon>
        <taxon>Microbacteriaceae</taxon>
        <taxon>Leucobacter</taxon>
    </lineage>
</organism>
<accession>A0A4R6RZ67</accession>
<evidence type="ECO:0000313" key="3">
    <source>
        <dbReference type="Proteomes" id="UP000295601"/>
    </source>
</evidence>
<keyword evidence="3" id="KW-1185">Reference proteome</keyword>
<dbReference type="PROSITE" id="PS51257">
    <property type="entry name" value="PROKAR_LIPOPROTEIN"/>
    <property type="match status" value="1"/>
</dbReference>
<sequence>MRHRSVLLTCVAATILTLLGCAPAATSPADSQGWVVPEIEEDAPPIDPSFALPADSYRLSDEQRAVMGEAQERLLVACAAEFGVDMQFIGDYVRKPDNSGYYWGGLYGTMTEEHANSHGYLAAPTGPWKTSSGFTLSSPIKFAAYTSDEVGPRNQLLQVVALGPETQTTIPTADQVAVPRDGNGSEVPPGGCAGIVERQIGVPLDTSLDDDLFQLMMLSRAQSRVAQAESEWISCMTRATGETFAAVSEAWVQGARPETAVADVQCTQESRWPDFFYPVLADYQQQMIQKEPERFEGALATEQKRFEALMRGGAHG</sequence>
<proteinExistence type="predicted"/>
<dbReference type="RefSeq" id="WP_133617024.1">
    <property type="nucleotide sequence ID" value="NZ_CP080492.1"/>
</dbReference>
<dbReference type="AlphaFoldDB" id="A0A4R6RZ67"/>